<feature type="non-terminal residue" evidence="1">
    <location>
        <position position="61"/>
    </location>
</feature>
<dbReference type="EMBL" id="UINC01036106">
    <property type="protein sequence ID" value="SVB29566.1"/>
    <property type="molecule type" value="Genomic_DNA"/>
</dbReference>
<protein>
    <submittedName>
        <fullName evidence="1">Uncharacterized protein</fullName>
    </submittedName>
</protein>
<reference evidence="1" key="1">
    <citation type="submission" date="2018-05" db="EMBL/GenBank/DDBJ databases">
        <authorList>
            <person name="Lanie J.A."/>
            <person name="Ng W.-L."/>
            <person name="Kazmierczak K.M."/>
            <person name="Andrzejewski T.M."/>
            <person name="Davidsen T.M."/>
            <person name="Wayne K.J."/>
            <person name="Tettelin H."/>
            <person name="Glass J.I."/>
            <person name="Rusch D."/>
            <person name="Podicherti R."/>
            <person name="Tsui H.-C.T."/>
            <person name="Winkler M.E."/>
        </authorList>
    </citation>
    <scope>NUCLEOTIDE SEQUENCE</scope>
</reference>
<evidence type="ECO:0000313" key="1">
    <source>
        <dbReference type="EMBL" id="SVB29566.1"/>
    </source>
</evidence>
<organism evidence="1">
    <name type="scientific">marine metagenome</name>
    <dbReference type="NCBI Taxonomy" id="408172"/>
    <lineage>
        <taxon>unclassified sequences</taxon>
        <taxon>metagenomes</taxon>
        <taxon>ecological metagenomes</taxon>
    </lineage>
</organism>
<sequence>MKTAPQSKTLTIEQAIALAEKATKQGNTVVAIEFFTAILQRQPNNAFAKKMVHTLKNSTPP</sequence>
<name>A0A382CTT5_9ZZZZ</name>
<dbReference type="AlphaFoldDB" id="A0A382CTT5"/>
<gene>
    <name evidence="1" type="ORF">METZ01_LOCUS182420</name>
</gene>
<accession>A0A382CTT5</accession>
<proteinExistence type="predicted"/>